<dbReference type="Gene3D" id="3.20.20.20">
    <property type="entry name" value="Dihydropteroate synthase-like"/>
    <property type="match status" value="1"/>
</dbReference>
<dbReference type="SUPFAM" id="SSF51717">
    <property type="entry name" value="Dihydropteroate synthetase-like"/>
    <property type="match status" value="1"/>
</dbReference>
<dbReference type="InterPro" id="IPR011005">
    <property type="entry name" value="Dihydropteroate_synth-like_sf"/>
</dbReference>
<dbReference type="EMBL" id="AP035786">
    <property type="protein sequence ID" value="BFO73976.1"/>
    <property type="molecule type" value="Genomic_DNA"/>
</dbReference>
<dbReference type="GO" id="GO:0005829">
    <property type="term" value="C:cytosol"/>
    <property type="evidence" value="ECO:0007669"/>
    <property type="project" value="TreeGrafter"/>
</dbReference>
<comment type="catalytic activity">
    <reaction evidence="1">
        <text>(7,8-dihydropterin-6-yl)methyl diphosphate + 4-aminobenzoate = 7,8-dihydropteroate + diphosphate</text>
        <dbReference type="Rhea" id="RHEA:19949"/>
        <dbReference type="ChEBI" id="CHEBI:17836"/>
        <dbReference type="ChEBI" id="CHEBI:17839"/>
        <dbReference type="ChEBI" id="CHEBI:33019"/>
        <dbReference type="ChEBI" id="CHEBI:72950"/>
        <dbReference type="EC" id="2.5.1.15"/>
    </reaction>
</comment>
<dbReference type="GO" id="GO:0046654">
    <property type="term" value="P:tetrahydrofolate biosynthetic process"/>
    <property type="evidence" value="ECO:0007669"/>
    <property type="project" value="TreeGrafter"/>
</dbReference>
<accession>A0AB33J233</accession>
<comment type="cofactor">
    <cofactor evidence="2">
        <name>Mg(2+)</name>
        <dbReference type="ChEBI" id="CHEBI:18420"/>
    </cofactor>
</comment>
<proteinExistence type="predicted"/>
<sequence>MNYTINVRGRLMDLSTPKVMGIVNITPDSFFEGSRKQTEAEIAQRVQQIAEEGGSIVDVGAFSTRPGASEVSEEEEARRLQFALEVVRRECPELPISVDTYRPRVARRCIEEWGADIINDVSEGGLTGIVNQPIYEDESMFATIGELKVPYILMSVKPTLKEMLIAFTDEVQELRDLGVKDIILDPGYGFGKTLQQNYELMREAEKLQVLELPILVGISRKSMIYKLIGGTPVTSLNGTTVLNTVSLMKGAAILRVHDVKAAMESVKIVNELNMPYAL</sequence>
<dbReference type="AlphaFoldDB" id="A0AB33J233"/>
<evidence type="ECO:0000256" key="4">
    <source>
        <dbReference type="ARBA" id="ARBA00012458"/>
    </source>
</evidence>
<name>A0AB33J233_9BACT</name>
<evidence type="ECO:0000256" key="7">
    <source>
        <dbReference type="ARBA" id="ARBA00022842"/>
    </source>
</evidence>
<dbReference type="GO" id="GO:0046656">
    <property type="term" value="P:folic acid biosynthetic process"/>
    <property type="evidence" value="ECO:0007669"/>
    <property type="project" value="UniProtKB-KW"/>
</dbReference>
<dbReference type="NCBIfam" id="TIGR01496">
    <property type="entry name" value="DHPS"/>
    <property type="match status" value="1"/>
</dbReference>
<evidence type="ECO:0000256" key="1">
    <source>
        <dbReference type="ARBA" id="ARBA00000012"/>
    </source>
</evidence>
<comment type="pathway">
    <text evidence="3">Cofactor biosynthesis; tetrahydrofolate biosynthesis; 7,8-dihydrofolate from 2-amino-4-hydroxy-6-hydroxymethyl-7,8-dihydropteridine diphosphate and 4-aminobenzoate: step 1/2.</text>
</comment>
<dbReference type="InterPro" id="IPR000489">
    <property type="entry name" value="Pterin-binding_dom"/>
</dbReference>
<protein>
    <recommendedName>
        <fullName evidence="4">dihydropteroate synthase</fullName>
        <ecNumber evidence="4">2.5.1.15</ecNumber>
    </recommendedName>
</protein>
<evidence type="ECO:0000256" key="3">
    <source>
        <dbReference type="ARBA" id="ARBA00004763"/>
    </source>
</evidence>
<feature type="domain" description="Pterin-binding" evidence="9">
    <location>
        <begin position="17"/>
        <end position="267"/>
    </location>
</feature>
<dbReference type="Pfam" id="PF00809">
    <property type="entry name" value="Pterin_bind"/>
    <property type="match status" value="1"/>
</dbReference>
<organism evidence="10">
    <name type="scientific">Prevotella sp. GTC17254</name>
    <dbReference type="NCBI Taxonomy" id="3236794"/>
    <lineage>
        <taxon>Bacteria</taxon>
        <taxon>Pseudomonadati</taxon>
        <taxon>Bacteroidota</taxon>
        <taxon>Bacteroidia</taxon>
        <taxon>Bacteroidales</taxon>
        <taxon>Prevotellaceae</taxon>
        <taxon>Prevotella</taxon>
    </lineage>
</organism>
<gene>
    <name evidence="10" type="primary">folP</name>
    <name evidence="10" type="ORF">GTC17254_15730</name>
</gene>
<evidence type="ECO:0000259" key="9">
    <source>
        <dbReference type="PROSITE" id="PS50972"/>
    </source>
</evidence>
<dbReference type="GO" id="GO:0004156">
    <property type="term" value="F:dihydropteroate synthase activity"/>
    <property type="evidence" value="ECO:0007669"/>
    <property type="project" value="UniProtKB-EC"/>
</dbReference>
<evidence type="ECO:0000256" key="5">
    <source>
        <dbReference type="ARBA" id="ARBA00022679"/>
    </source>
</evidence>
<dbReference type="InterPro" id="IPR045031">
    <property type="entry name" value="DHP_synth-like"/>
</dbReference>
<dbReference type="PANTHER" id="PTHR20941">
    <property type="entry name" value="FOLATE SYNTHESIS PROTEINS"/>
    <property type="match status" value="1"/>
</dbReference>
<dbReference type="GO" id="GO:0046872">
    <property type="term" value="F:metal ion binding"/>
    <property type="evidence" value="ECO:0007669"/>
    <property type="project" value="UniProtKB-KW"/>
</dbReference>
<dbReference type="PROSITE" id="PS50972">
    <property type="entry name" value="PTERIN_BINDING"/>
    <property type="match status" value="1"/>
</dbReference>
<dbReference type="PANTHER" id="PTHR20941:SF1">
    <property type="entry name" value="FOLIC ACID SYNTHESIS PROTEIN FOL1"/>
    <property type="match status" value="1"/>
</dbReference>
<keyword evidence="8" id="KW-0289">Folate biosynthesis</keyword>
<evidence type="ECO:0000256" key="8">
    <source>
        <dbReference type="ARBA" id="ARBA00022909"/>
    </source>
</evidence>
<dbReference type="EC" id="2.5.1.15" evidence="4"/>
<keyword evidence="6" id="KW-0479">Metal-binding</keyword>
<evidence type="ECO:0000256" key="6">
    <source>
        <dbReference type="ARBA" id="ARBA00022723"/>
    </source>
</evidence>
<keyword evidence="5" id="KW-0808">Transferase</keyword>
<dbReference type="InterPro" id="IPR006390">
    <property type="entry name" value="DHP_synth_dom"/>
</dbReference>
<reference evidence="10" key="1">
    <citation type="submission" date="2024-07" db="EMBL/GenBank/DDBJ databases">
        <title>Complete genome sequence of Prevotella sp. YM-2024 GTC17254.</title>
        <authorList>
            <person name="Hayashi M."/>
            <person name="Muto Y."/>
            <person name="Tanaka K."/>
            <person name="Niwa H."/>
        </authorList>
    </citation>
    <scope>NUCLEOTIDE SEQUENCE</scope>
    <source>
        <strain evidence="10">GTC17254</strain>
    </source>
</reference>
<keyword evidence="7" id="KW-0460">Magnesium</keyword>
<evidence type="ECO:0000256" key="2">
    <source>
        <dbReference type="ARBA" id="ARBA00001946"/>
    </source>
</evidence>
<evidence type="ECO:0000313" key="10">
    <source>
        <dbReference type="EMBL" id="BFO73976.1"/>
    </source>
</evidence>